<dbReference type="Proteomes" id="UP000537260">
    <property type="component" value="Unassembled WGS sequence"/>
</dbReference>
<feature type="domain" description="HTH tetR-type" evidence="5">
    <location>
        <begin position="20"/>
        <end position="80"/>
    </location>
</feature>
<dbReference type="GO" id="GO:0003677">
    <property type="term" value="F:DNA binding"/>
    <property type="evidence" value="ECO:0007669"/>
    <property type="project" value="UniProtKB-UniRule"/>
</dbReference>
<keyword evidence="7" id="KW-1185">Reference proteome</keyword>
<keyword evidence="2 4" id="KW-0238">DNA-binding</keyword>
<dbReference type="RefSeq" id="WP_179577229.1">
    <property type="nucleotide sequence ID" value="NZ_JACCFM010000001.1"/>
</dbReference>
<dbReference type="SUPFAM" id="SSF46689">
    <property type="entry name" value="Homeodomain-like"/>
    <property type="match status" value="1"/>
</dbReference>
<dbReference type="Pfam" id="PF16859">
    <property type="entry name" value="TetR_C_11"/>
    <property type="match status" value="1"/>
</dbReference>
<organism evidence="6 7">
    <name type="scientific">Glaciibacter psychrotolerans</name>
    <dbReference type="NCBI Taxonomy" id="670054"/>
    <lineage>
        <taxon>Bacteria</taxon>
        <taxon>Bacillati</taxon>
        <taxon>Actinomycetota</taxon>
        <taxon>Actinomycetes</taxon>
        <taxon>Micrococcales</taxon>
        <taxon>Microbacteriaceae</taxon>
        <taxon>Glaciibacter</taxon>
    </lineage>
</organism>
<evidence type="ECO:0000256" key="3">
    <source>
        <dbReference type="ARBA" id="ARBA00023163"/>
    </source>
</evidence>
<dbReference type="InterPro" id="IPR036271">
    <property type="entry name" value="Tet_transcr_reg_TetR-rel_C_sf"/>
</dbReference>
<gene>
    <name evidence="6" type="ORF">HNR05_000092</name>
</gene>
<evidence type="ECO:0000256" key="1">
    <source>
        <dbReference type="ARBA" id="ARBA00023015"/>
    </source>
</evidence>
<dbReference type="Pfam" id="PF00440">
    <property type="entry name" value="TetR_N"/>
    <property type="match status" value="1"/>
</dbReference>
<accession>A0A7Z0EBA5</accession>
<protein>
    <submittedName>
        <fullName evidence="6">AcrR family transcriptional regulator</fullName>
    </submittedName>
</protein>
<dbReference type="InterPro" id="IPR009057">
    <property type="entry name" value="Homeodomain-like_sf"/>
</dbReference>
<evidence type="ECO:0000259" key="5">
    <source>
        <dbReference type="PROSITE" id="PS50977"/>
    </source>
</evidence>
<feature type="DNA-binding region" description="H-T-H motif" evidence="4">
    <location>
        <begin position="43"/>
        <end position="62"/>
    </location>
</feature>
<dbReference type="Gene3D" id="1.10.10.60">
    <property type="entry name" value="Homeodomain-like"/>
    <property type="match status" value="1"/>
</dbReference>
<reference evidence="6 7" key="1">
    <citation type="submission" date="2020-07" db="EMBL/GenBank/DDBJ databases">
        <title>Sequencing the genomes of 1000 actinobacteria strains.</title>
        <authorList>
            <person name="Klenk H.-P."/>
        </authorList>
    </citation>
    <scope>NUCLEOTIDE SEQUENCE [LARGE SCALE GENOMIC DNA]</scope>
    <source>
        <strain evidence="6 7">LI1</strain>
    </source>
</reference>
<dbReference type="SUPFAM" id="SSF48498">
    <property type="entry name" value="Tetracyclin repressor-like, C-terminal domain"/>
    <property type="match status" value="1"/>
</dbReference>
<proteinExistence type="predicted"/>
<dbReference type="Gene3D" id="1.10.357.10">
    <property type="entry name" value="Tetracycline Repressor, domain 2"/>
    <property type="match status" value="1"/>
</dbReference>
<dbReference type="InterPro" id="IPR001647">
    <property type="entry name" value="HTH_TetR"/>
</dbReference>
<evidence type="ECO:0000256" key="4">
    <source>
        <dbReference type="PROSITE-ProRule" id="PRU00335"/>
    </source>
</evidence>
<dbReference type="EMBL" id="JACCFM010000001">
    <property type="protein sequence ID" value="NYJ18301.1"/>
    <property type="molecule type" value="Genomic_DNA"/>
</dbReference>
<dbReference type="PROSITE" id="PS50977">
    <property type="entry name" value="HTH_TETR_2"/>
    <property type="match status" value="1"/>
</dbReference>
<name>A0A7Z0EBA5_9MICO</name>
<dbReference type="AlphaFoldDB" id="A0A7Z0EBA5"/>
<keyword evidence="1" id="KW-0805">Transcription regulation</keyword>
<evidence type="ECO:0000313" key="6">
    <source>
        <dbReference type="EMBL" id="NYJ18301.1"/>
    </source>
</evidence>
<comment type="caution">
    <text evidence="6">The sequence shown here is derived from an EMBL/GenBank/DDBJ whole genome shotgun (WGS) entry which is preliminary data.</text>
</comment>
<keyword evidence="3" id="KW-0804">Transcription</keyword>
<dbReference type="InterPro" id="IPR011075">
    <property type="entry name" value="TetR_C"/>
</dbReference>
<evidence type="ECO:0000256" key="2">
    <source>
        <dbReference type="ARBA" id="ARBA00023125"/>
    </source>
</evidence>
<sequence length="199" mass="21205">MTKNTLDQATAPRRGRPLDAALAERVFAAVLTQLSAVGYPRLEIETVAADSGCSKTTIYRRWGTKAHLVAVAIASEFPGTVEIDTGTIVDDFIEHIGTGPSLLSFGSLAPVAWTAMLEPEVSAFLRDEVLASRDEAAERFIGRAIARGELPADVDGPAILHAVLGFGLYTRYLVNSAVNASTLRQIVTALVTSPPTLTR</sequence>
<evidence type="ECO:0000313" key="7">
    <source>
        <dbReference type="Proteomes" id="UP000537260"/>
    </source>
</evidence>